<gene>
    <name evidence="3" type="primary">purU</name>
    <name evidence="6" type="ORF">SP60_06690</name>
</gene>
<dbReference type="UniPathway" id="UPA00074">
    <property type="reaction ID" value="UER00170"/>
</dbReference>
<reference evidence="6 7" key="1">
    <citation type="journal article" date="2015" name="Genome Announc.">
        <title>Genome Sequence of 'Candidatus Thioglobus autotrophica' Strain EF1, a Chemoautotroph from the SUP05 Clade of Marine Gammaproteobacteria.</title>
        <authorList>
            <person name="Shah V."/>
            <person name="Morris R.M."/>
        </authorList>
    </citation>
    <scope>NUCLEOTIDE SEQUENCE [LARGE SCALE GENOMIC DNA]</scope>
    <source>
        <strain evidence="6 7">EF1</strain>
    </source>
</reference>
<dbReference type="GO" id="GO:0008864">
    <property type="term" value="F:formyltetrahydrofolate deformylase activity"/>
    <property type="evidence" value="ECO:0007669"/>
    <property type="project" value="UniProtKB-UniRule"/>
</dbReference>
<evidence type="ECO:0000256" key="1">
    <source>
        <dbReference type="ARBA" id="ARBA00022563"/>
    </source>
</evidence>
<evidence type="ECO:0000256" key="2">
    <source>
        <dbReference type="ARBA" id="ARBA00022801"/>
    </source>
</evidence>
<dbReference type="NCBIfam" id="TIGR00655">
    <property type="entry name" value="PurU"/>
    <property type="match status" value="1"/>
</dbReference>
<dbReference type="InterPro" id="IPR036477">
    <property type="entry name" value="Formyl_transf_N_sf"/>
</dbReference>
<dbReference type="Gene3D" id="3.40.50.170">
    <property type="entry name" value="Formyl transferase, N-terminal domain"/>
    <property type="match status" value="1"/>
</dbReference>
<feature type="domain" description="ACT" evidence="5">
    <location>
        <begin position="5"/>
        <end position="85"/>
    </location>
</feature>
<dbReference type="SUPFAM" id="SSF53328">
    <property type="entry name" value="Formyltransferase"/>
    <property type="match status" value="1"/>
</dbReference>
<dbReference type="PROSITE" id="PS51671">
    <property type="entry name" value="ACT"/>
    <property type="match status" value="1"/>
</dbReference>
<dbReference type="PANTHER" id="PTHR42706:SF1">
    <property type="entry name" value="FORMYLTETRAHYDROFOLATE DEFORMYLASE 2, MITOCHONDRIAL"/>
    <property type="match status" value="1"/>
</dbReference>
<dbReference type="RefSeq" id="WP_053951889.1">
    <property type="nucleotide sequence ID" value="NZ_CP010552.1"/>
</dbReference>
<keyword evidence="7" id="KW-1185">Reference proteome</keyword>
<comment type="similarity">
    <text evidence="3">Belongs to the PurU family.</text>
</comment>
<dbReference type="Proteomes" id="UP000058020">
    <property type="component" value="Chromosome"/>
</dbReference>
<dbReference type="STRING" id="1705394.SP60_06690"/>
<feature type="active site" evidence="3">
    <location>
        <position position="227"/>
    </location>
</feature>
<name>A0A0M4P9S0_9GAMM</name>
<evidence type="ECO:0000313" key="6">
    <source>
        <dbReference type="EMBL" id="ALE52909.1"/>
    </source>
</evidence>
<dbReference type="Gene3D" id="3.30.70.260">
    <property type="match status" value="1"/>
</dbReference>
<keyword evidence="2 3" id="KW-0378">Hydrolase</keyword>
<keyword evidence="3" id="KW-0658">Purine biosynthesis</keyword>
<dbReference type="PANTHER" id="PTHR42706">
    <property type="entry name" value="FORMYLTETRAHYDROFOLATE DEFORMYLASE"/>
    <property type="match status" value="1"/>
</dbReference>
<keyword evidence="1 3" id="KW-0554">One-carbon metabolism</keyword>
<sequence>MSVYRLLISCPDTHGLVAIVSQFILEYNGNIKEAHHHLDEQNQHFFMRIEIESNSISCSLDEFKEAFSVLAERCNMAWKLSDATQLKRILIMGSSASHCVADLLHRDHEDELEGEIIGVLSNHSKLSKLASWYDVAFKKVSISQDTQEADKVKMMQAVDSFNPDVIVLARYMQIIPEEMCAEYNGRIINIHHSFLPSFVGANPYARAAERGVKLIGATCHYVTANLDEGPIIEQDVVRVDHGDSADDMKKMGQDVEKITLAKGLKYHLEDRVLTCNNKTIVFS</sequence>
<dbReference type="EMBL" id="CP010552">
    <property type="protein sequence ID" value="ALE52909.1"/>
    <property type="molecule type" value="Genomic_DNA"/>
</dbReference>
<dbReference type="SUPFAM" id="SSF55021">
    <property type="entry name" value="ACT-like"/>
    <property type="match status" value="1"/>
</dbReference>
<comment type="pathway">
    <text evidence="3">Purine metabolism; IMP biosynthesis via de novo pathway; formate from 10-formyl-5,6,7,8-tetrahydrofolate: step 1/1.</text>
</comment>
<organism evidence="6 7">
    <name type="scientific">Candidatus Thioglobus autotrophicus</name>
    <dbReference type="NCBI Taxonomy" id="1705394"/>
    <lineage>
        <taxon>Bacteria</taxon>
        <taxon>Pseudomonadati</taxon>
        <taxon>Pseudomonadota</taxon>
        <taxon>Gammaproteobacteria</taxon>
        <taxon>Candidatus Pseudothioglobaceae</taxon>
        <taxon>Candidatus Thioglobus</taxon>
    </lineage>
</organism>
<dbReference type="EC" id="3.5.1.10" evidence="3 4"/>
<evidence type="ECO:0000259" key="5">
    <source>
        <dbReference type="PROSITE" id="PS51671"/>
    </source>
</evidence>
<accession>A0A0M4P9S0</accession>
<dbReference type="PATRIC" id="fig|1705394.5.peg.1334"/>
<evidence type="ECO:0000313" key="7">
    <source>
        <dbReference type="Proteomes" id="UP000058020"/>
    </source>
</evidence>
<dbReference type="PRINTS" id="PR01575">
    <property type="entry name" value="FFH4HYDRLASE"/>
</dbReference>
<dbReference type="GO" id="GO:0006730">
    <property type="term" value="P:one-carbon metabolic process"/>
    <property type="evidence" value="ECO:0007669"/>
    <property type="project" value="UniProtKB-KW"/>
</dbReference>
<evidence type="ECO:0000256" key="4">
    <source>
        <dbReference type="NCBIfam" id="TIGR00655"/>
    </source>
</evidence>
<evidence type="ECO:0000256" key="3">
    <source>
        <dbReference type="HAMAP-Rule" id="MF_01927"/>
    </source>
</evidence>
<dbReference type="InterPro" id="IPR004810">
    <property type="entry name" value="PurU"/>
</dbReference>
<comment type="function">
    <text evidence="3">Catalyzes the hydrolysis of 10-formyltetrahydrofolate (formyl-FH4) to formate and tetrahydrofolate (FH4).</text>
</comment>
<proteinExistence type="inferred from homology"/>
<protein>
    <recommendedName>
        <fullName evidence="3 4">Formyltetrahydrofolate deformylase</fullName>
        <ecNumber evidence="3 4">3.5.1.10</ecNumber>
    </recommendedName>
    <alternativeName>
        <fullName evidence="3">Formyl-FH(4) hydrolase</fullName>
    </alternativeName>
</protein>
<dbReference type="Pfam" id="PF00551">
    <property type="entry name" value="Formyl_trans_N"/>
    <property type="match status" value="1"/>
</dbReference>
<dbReference type="OrthoDB" id="9806170at2"/>
<dbReference type="KEGG" id="tho:SP60_06690"/>
<dbReference type="InterPro" id="IPR045865">
    <property type="entry name" value="ACT-like_dom_sf"/>
</dbReference>
<dbReference type="CDD" id="cd04875">
    <property type="entry name" value="ACT_F4HF-DF"/>
    <property type="match status" value="1"/>
</dbReference>
<dbReference type="InterPro" id="IPR002376">
    <property type="entry name" value="Formyl_transf_N"/>
</dbReference>
<dbReference type="InterPro" id="IPR002912">
    <property type="entry name" value="ACT_dom"/>
</dbReference>
<dbReference type="GO" id="GO:0006189">
    <property type="term" value="P:'de novo' IMP biosynthetic process"/>
    <property type="evidence" value="ECO:0007669"/>
    <property type="project" value="UniProtKB-UniRule"/>
</dbReference>
<dbReference type="PIRSF" id="PIRSF036480">
    <property type="entry name" value="FormyFH4_hydr"/>
    <property type="match status" value="1"/>
</dbReference>
<dbReference type="AlphaFoldDB" id="A0A0M4P9S0"/>
<comment type="catalytic activity">
    <reaction evidence="3">
        <text>(6R)-10-formyltetrahydrofolate + H2O = (6S)-5,6,7,8-tetrahydrofolate + formate + H(+)</text>
        <dbReference type="Rhea" id="RHEA:19833"/>
        <dbReference type="ChEBI" id="CHEBI:15377"/>
        <dbReference type="ChEBI" id="CHEBI:15378"/>
        <dbReference type="ChEBI" id="CHEBI:15740"/>
        <dbReference type="ChEBI" id="CHEBI:57453"/>
        <dbReference type="ChEBI" id="CHEBI:195366"/>
        <dbReference type="EC" id="3.5.1.10"/>
    </reaction>
</comment>
<dbReference type="HAMAP" id="MF_01927">
    <property type="entry name" value="PurU"/>
    <property type="match status" value="1"/>
</dbReference>
<dbReference type="InterPro" id="IPR044074">
    <property type="entry name" value="PurU_ACT"/>
</dbReference>
<dbReference type="NCBIfam" id="NF004684">
    <property type="entry name" value="PRK06027.1"/>
    <property type="match status" value="1"/>
</dbReference>